<dbReference type="AlphaFoldDB" id="A0A0H3WRI8"/>
<reference evidence="1" key="1">
    <citation type="submission" date="2016-06" db="EMBL/GenBank/DDBJ databases">
        <title>Complete Genome Sequence of Pandoraea faecigallinarum DSM-23572.</title>
        <authorList>
            <person name="Yong D."/>
            <person name="Ee R."/>
            <person name="Lim Y.-L."/>
            <person name="Yin W.-F."/>
            <person name="Chan K.-G."/>
        </authorList>
    </citation>
    <scope>NUCLEOTIDE SEQUENCE</scope>
    <source>
        <strain evidence="1">DSM 23572</strain>
    </source>
</reference>
<proteinExistence type="predicted"/>
<protein>
    <submittedName>
        <fullName evidence="1">Uncharacterized protein</fullName>
    </submittedName>
</protein>
<dbReference type="STRING" id="656179.AB870_10420"/>
<dbReference type="Proteomes" id="UP000035651">
    <property type="component" value="Chromosome"/>
</dbReference>
<accession>A0A0H3WRI8</accession>
<name>A0A0H3WRI8_9BURK</name>
<dbReference type="KEGG" id="pfg:AB870_10420"/>
<keyword evidence="2" id="KW-1185">Reference proteome</keyword>
<evidence type="ECO:0000313" key="2">
    <source>
        <dbReference type="Proteomes" id="UP000035651"/>
    </source>
</evidence>
<sequence>MLQYQPVTVHEAVSFTRDRCSRRLASTDMEWHEKLSLSFTGGYMSVFGDGSQISIDLCQQSLKDVLGPWLRITHP</sequence>
<organism evidence="1 2">
    <name type="scientific">Pandoraea faecigallinarum</name>
    <dbReference type="NCBI Taxonomy" id="656179"/>
    <lineage>
        <taxon>Bacteria</taxon>
        <taxon>Pseudomonadati</taxon>
        <taxon>Pseudomonadota</taxon>
        <taxon>Betaproteobacteria</taxon>
        <taxon>Burkholderiales</taxon>
        <taxon>Burkholderiaceae</taxon>
        <taxon>Pandoraea</taxon>
    </lineage>
</organism>
<dbReference type="PATRIC" id="fig|656179.3.peg.2213"/>
<dbReference type="EMBL" id="CP011807">
    <property type="protein sequence ID" value="AKM30432.1"/>
    <property type="molecule type" value="Genomic_DNA"/>
</dbReference>
<gene>
    <name evidence="1" type="ORF">AB870_10420</name>
</gene>
<evidence type="ECO:0000313" key="1">
    <source>
        <dbReference type="EMBL" id="AKM30432.1"/>
    </source>
</evidence>